<feature type="domain" description="Glutamine amidotransferase type-2" evidence="11">
    <location>
        <begin position="2"/>
        <end position="236"/>
    </location>
</feature>
<dbReference type="SUPFAM" id="SSF56235">
    <property type="entry name" value="N-terminal nucleophile aminohydrolases (Ntn hydrolases)"/>
    <property type="match status" value="1"/>
</dbReference>
<keyword evidence="6 7" id="KW-0315">Glutamine amidotransferase</keyword>
<feature type="binding site" evidence="7 10">
    <location>
        <position position="305"/>
    </location>
    <ligand>
        <name>Mg(2+)</name>
        <dbReference type="ChEBI" id="CHEBI:18420"/>
    </ligand>
</feature>
<dbReference type="Pfam" id="PF13522">
    <property type="entry name" value="GATase_6"/>
    <property type="match status" value="1"/>
</dbReference>
<dbReference type="InterPro" id="IPR005854">
    <property type="entry name" value="PurF"/>
</dbReference>
<evidence type="ECO:0000256" key="4">
    <source>
        <dbReference type="ARBA" id="ARBA00022679"/>
    </source>
</evidence>
<dbReference type="GO" id="GO:0009113">
    <property type="term" value="P:purine nucleobase biosynthetic process"/>
    <property type="evidence" value="ECO:0007669"/>
    <property type="project" value="UniProtKB-UniRule"/>
</dbReference>
<dbReference type="EMBL" id="CP022987">
    <property type="protein sequence ID" value="QAA93460.1"/>
    <property type="molecule type" value="Genomic_DNA"/>
</dbReference>
<dbReference type="GO" id="GO:0000287">
    <property type="term" value="F:magnesium ion binding"/>
    <property type="evidence" value="ECO:0007669"/>
    <property type="project" value="UniProtKB-UniRule"/>
</dbReference>
<feature type="binding site" evidence="7 10">
    <location>
        <position position="367"/>
    </location>
    <ligand>
        <name>Mg(2+)</name>
        <dbReference type="ChEBI" id="CHEBI:18420"/>
    </ligand>
</feature>
<evidence type="ECO:0000256" key="2">
    <source>
        <dbReference type="ARBA" id="ARBA00010138"/>
    </source>
</evidence>
<dbReference type="InterPro" id="IPR029055">
    <property type="entry name" value="Ntn_hydrolases_N"/>
</dbReference>
<dbReference type="GO" id="GO:0006189">
    <property type="term" value="P:'de novo' IMP biosynthetic process"/>
    <property type="evidence" value="ECO:0007669"/>
    <property type="project" value="UniProtKB-UniRule"/>
</dbReference>
<dbReference type="KEGG" id="pus:CKA81_06130"/>
<evidence type="ECO:0000256" key="8">
    <source>
        <dbReference type="PIRNR" id="PIRNR000485"/>
    </source>
</evidence>
<evidence type="ECO:0000256" key="7">
    <source>
        <dbReference type="HAMAP-Rule" id="MF_01931"/>
    </source>
</evidence>
<dbReference type="EC" id="2.4.2.14" evidence="7"/>
<dbReference type="PIRSF" id="PIRSF000485">
    <property type="entry name" value="Amd_phspho_trans"/>
    <property type="match status" value="1"/>
</dbReference>
<sequence length="499" mass="54698">MCGIVGVAGSGPVNQLIYDSLLLLQHRGQDAAGIATSHDQFFNMYKAHGLVRDVFRTRNMRSLPGNSGLGQVRYPTAGSSDSVDEAQPFYVNAPFGITFVHNGNLTNWRELREALFRVDRRHINTNSDSEVLLNVFAHELHIAANGGSLDEDAIFNAVSAVHGRARGAYAVIAQIASYGLVAFRDPYGIRPLCLGRMETEKGDEWMVASESVALTGCGYTLVRDVEPGEALFIDLDGKLSSRQCAENPSLTPCAFEYVYFARPDSLMDGVSIYDARLNMGEYLGDNVAKTLRLGDIDVVMPIPDSSRPSAMQLAARLDLSYREGFIKNRYIGRTFIMPGQAVRKKSVRQKLSAIGMEFRGKNVLLVDDSIVRGTTSREIVDMARAAGANKVYFASAAPAVRYPNVYGIDMPSQSELIANGRDTAQIASEIGADGLVYQELNDLEQAIRDLNPAMKQFESSCFNGRYVTGDIDAAYLERLSQTRGVRPPAGEMATRENDE</sequence>
<dbReference type="AlphaFoldDB" id="A0A410GAZ1"/>
<dbReference type="SUPFAM" id="SSF53271">
    <property type="entry name" value="PRTase-like"/>
    <property type="match status" value="1"/>
</dbReference>
<evidence type="ECO:0000256" key="5">
    <source>
        <dbReference type="ARBA" id="ARBA00022755"/>
    </source>
</evidence>
<dbReference type="InterPro" id="IPR017932">
    <property type="entry name" value="GATase_2_dom"/>
</dbReference>
<dbReference type="InterPro" id="IPR029057">
    <property type="entry name" value="PRTase-like"/>
</dbReference>
<evidence type="ECO:0000256" key="9">
    <source>
        <dbReference type="PIRSR" id="PIRSR000485-1"/>
    </source>
</evidence>
<dbReference type="CDD" id="cd06223">
    <property type="entry name" value="PRTases_typeI"/>
    <property type="match status" value="1"/>
</dbReference>
<dbReference type="RefSeq" id="WP_128354503.1">
    <property type="nucleotide sequence ID" value="NZ_CP022987.1"/>
</dbReference>
<dbReference type="Gene3D" id="3.40.50.2020">
    <property type="match status" value="1"/>
</dbReference>
<keyword evidence="7 10" id="KW-0479">Metal-binding</keyword>
<keyword evidence="7 10" id="KW-0460">Magnesium</keyword>
<dbReference type="PANTHER" id="PTHR11907">
    <property type="entry name" value="AMIDOPHOSPHORIBOSYLTRANSFERASE"/>
    <property type="match status" value="1"/>
</dbReference>
<comment type="pathway">
    <text evidence="1 7 8">Purine metabolism; IMP biosynthesis via de novo pathway; N(1)-(5-phospho-D-ribosyl)glycinamide from 5-phospho-alpha-D-ribose 1-diphosphate: step 1/2.</text>
</comment>
<comment type="function">
    <text evidence="7">Catalyzes the formation of phosphoribosylamine from phosphoribosylpyrophosphate (PRPP) and glutamine.</text>
</comment>
<keyword evidence="13" id="KW-1185">Reference proteome</keyword>
<dbReference type="UniPathway" id="UPA00074">
    <property type="reaction ID" value="UER00124"/>
</dbReference>
<organism evidence="12 13">
    <name type="scientific">Pollutimonas thiosulfatoxidans</name>
    <dbReference type="NCBI Taxonomy" id="2028345"/>
    <lineage>
        <taxon>Bacteria</taxon>
        <taxon>Pseudomonadati</taxon>
        <taxon>Pseudomonadota</taxon>
        <taxon>Betaproteobacteria</taxon>
        <taxon>Burkholderiales</taxon>
        <taxon>Alcaligenaceae</taxon>
        <taxon>Pollutimonas</taxon>
    </lineage>
</organism>
<dbReference type="InterPro" id="IPR000836">
    <property type="entry name" value="PRTase_dom"/>
</dbReference>
<comment type="cofactor">
    <cofactor evidence="7 10">
        <name>Mg(2+)</name>
        <dbReference type="ChEBI" id="CHEBI:18420"/>
    </cofactor>
    <text evidence="7 10">Binds 1 Mg(2+) ion per subunit.</text>
</comment>
<dbReference type="PROSITE" id="PS51278">
    <property type="entry name" value="GATASE_TYPE_2"/>
    <property type="match status" value="1"/>
</dbReference>
<comment type="caution">
    <text evidence="7">Lacks conserved residue(s) required for the propagation of feature annotation.</text>
</comment>
<dbReference type="Gene3D" id="3.60.20.10">
    <property type="entry name" value="Glutamine Phosphoribosylpyrophosphate, subunit 1, domain 1"/>
    <property type="match status" value="1"/>
</dbReference>
<evidence type="ECO:0000256" key="6">
    <source>
        <dbReference type="ARBA" id="ARBA00022962"/>
    </source>
</evidence>
<dbReference type="Pfam" id="PF00156">
    <property type="entry name" value="Pribosyltran"/>
    <property type="match status" value="1"/>
</dbReference>
<dbReference type="Proteomes" id="UP000283474">
    <property type="component" value="Chromosome"/>
</dbReference>
<keyword evidence="3 7" id="KW-0328">Glycosyltransferase</keyword>
<protein>
    <recommendedName>
        <fullName evidence="7">Amidophosphoribosyltransferase</fullName>
        <shortName evidence="7">ATase</shortName>
        <ecNumber evidence="7">2.4.2.14</ecNumber>
    </recommendedName>
    <alternativeName>
        <fullName evidence="7">Glutamine phosphoribosylpyrophosphate amidotransferase</fullName>
        <shortName evidence="7">GPATase</shortName>
    </alternativeName>
</protein>
<name>A0A410GAZ1_9BURK</name>
<dbReference type="InterPro" id="IPR035584">
    <property type="entry name" value="PurF_N"/>
</dbReference>
<gene>
    <name evidence="7" type="primary">purF</name>
    <name evidence="12" type="ORF">CKA81_06130</name>
</gene>
<feature type="active site" description="Nucleophile" evidence="7 9">
    <location>
        <position position="2"/>
    </location>
</feature>
<keyword evidence="4 7" id="KW-0808">Transferase</keyword>
<comment type="similarity">
    <text evidence="2 7 8">In the C-terminal section; belongs to the purine/pyrimidine phosphoribosyltransferase family.</text>
</comment>
<evidence type="ECO:0000256" key="3">
    <source>
        <dbReference type="ARBA" id="ARBA00022676"/>
    </source>
</evidence>
<evidence type="ECO:0000313" key="13">
    <source>
        <dbReference type="Proteomes" id="UP000283474"/>
    </source>
</evidence>
<accession>A0A410GAZ1</accession>
<proteinExistence type="inferred from homology"/>
<dbReference type="GO" id="GO:0004044">
    <property type="term" value="F:amidophosphoribosyltransferase activity"/>
    <property type="evidence" value="ECO:0007669"/>
    <property type="project" value="UniProtKB-UniRule"/>
</dbReference>
<evidence type="ECO:0000256" key="1">
    <source>
        <dbReference type="ARBA" id="ARBA00005209"/>
    </source>
</evidence>
<evidence type="ECO:0000256" key="10">
    <source>
        <dbReference type="PIRSR" id="PIRSR000485-2"/>
    </source>
</evidence>
<comment type="catalytic activity">
    <reaction evidence="7 8">
        <text>5-phospho-beta-D-ribosylamine + L-glutamate + diphosphate = 5-phospho-alpha-D-ribose 1-diphosphate + L-glutamine + H2O</text>
        <dbReference type="Rhea" id="RHEA:14905"/>
        <dbReference type="ChEBI" id="CHEBI:15377"/>
        <dbReference type="ChEBI" id="CHEBI:29985"/>
        <dbReference type="ChEBI" id="CHEBI:33019"/>
        <dbReference type="ChEBI" id="CHEBI:58017"/>
        <dbReference type="ChEBI" id="CHEBI:58359"/>
        <dbReference type="ChEBI" id="CHEBI:58681"/>
        <dbReference type="EC" id="2.4.2.14"/>
    </reaction>
</comment>
<keyword evidence="5 7" id="KW-0658">Purine biosynthesis</keyword>
<evidence type="ECO:0000313" key="12">
    <source>
        <dbReference type="EMBL" id="QAA93460.1"/>
    </source>
</evidence>
<dbReference type="CDD" id="cd00715">
    <property type="entry name" value="GPATase_N"/>
    <property type="match status" value="1"/>
</dbReference>
<dbReference type="OrthoDB" id="9801213at2"/>
<reference evidence="12 13" key="1">
    <citation type="submission" date="2017-08" db="EMBL/GenBank/DDBJ databases">
        <authorList>
            <person name="Park S.-J."/>
            <person name="Kim H."/>
        </authorList>
    </citation>
    <scope>NUCLEOTIDE SEQUENCE [LARGE SCALE GENOMIC DNA]</scope>
    <source>
        <strain evidence="13">ye3</strain>
    </source>
</reference>
<feature type="binding site" evidence="7 10">
    <location>
        <position position="368"/>
    </location>
    <ligand>
        <name>Mg(2+)</name>
        <dbReference type="ChEBI" id="CHEBI:18420"/>
    </ligand>
</feature>
<evidence type="ECO:0000259" key="11">
    <source>
        <dbReference type="PROSITE" id="PS51278"/>
    </source>
</evidence>
<dbReference type="NCBIfam" id="TIGR01134">
    <property type="entry name" value="purF"/>
    <property type="match status" value="1"/>
</dbReference>
<dbReference type="HAMAP" id="MF_01931">
    <property type="entry name" value="PurF"/>
    <property type="match status" value="1"/>
</dbReference>